<feature type="compositionally biased region" description="Basic and acidic residues" evidence="14">
    <location>
        <begin position="879"/>
        <end position="899"/>
    </location>
</feature>
<evidence type="ECO:0000256" key="3">
    <source>
        <dbReference type="ARBA" id="ARBA00022566"/>
    </source>
</evidence>
<keyword evidence="8" id="KW-0770">Synapse</keyword>
<dbReference type="FunFam" id="2.60.120.10:FF:000017">
    <property type="entry name" value="cAMP-dependent protein kinase type II regulatory subunit"/>
    <property type="match status" value="1"/>
</dbReference>
<dbReference type="InterPro" id="IPR050503">
    <property type="entry name" value="cAMP-dep_PK_reg_su-like"/>
</dbReference>
<dbReference type="PROSITE" id="PS00889">
    <property type="entry name" value="CNMP_BINDING_2"/>
    <property type="match status" value="1"/>
</dbReference>
<dbReference type="GO" id="GO:0004862">
    <property type="term" value="F:cAMP-dependent protein kinase inhibitor activity"/>
    <property type="evidence" value="ECO:0007669"/>
    <property type="project" value="TreeGrafter"/>
</dbReference>
<evidence type="ECO:0000256" key="6">
    <source>
        <dbReference type="ARBA" id="ARBA00022741"/>
    </source>
</evidence>
<dbReference type="Proteomes" id="UP001152795">
    <property type="component" value="Unassembled WGS sequence"/>
</dbReference>
<evidence type="ECO:0000256" key="14">
    <source>
        <dbReference type="SAM" id="MobiDB-lite"/>
    </source>
</evidence>
<dbReference type="GO" id="GO:0005829">
    <property type="term" value="C:cytosol"/>
    <property type="evidence" value="ECO:0007669"/>
    <property type="project" value="TreeGrafter"/>
</dbReference>
<dbReference type="GO" id="GO:0034236">
    <property type="term" value="F:protein kinase A catalytic subunit binding"/>
    <property type="evidence" value="ECO:0007669"/>
    <property type="project" value="TreeGrafter"/>
</dbReference>
<comment type="similarity">
    <text evidence="1">Belongs to the cAMP-dependent kinase regulatory chain family.</text>
</comment>
<dbReference type="InterPro" id="IPR001828">
    <property type="entry name" value="ANF_lig-bd_rcpt"/>
</dbReference>
<dbReference type="PRINTS" id="PR00103">
    <property type="entry name" value="CAMPKINASE"/>
</dbReference>
<dbReference type="CDD" id="cd00038">
    <property type="entry name" value="CAP_ED"/>
    <property type="match status" value="2"/>
</dbReference>
<evidence type="ECO:0000256" key="4">
    <source>
        <dbReference type="ARBA" id="ARBA00022692"/>
    </source>
</evidence>
<keyword evidence="6" id="KW-0547">Nucleotide-binding</keyword>
<evidence type="ECO:0000256" key="7">
    <source>
        <dbReference type="ARBA" id="ARBA00022989"/>
    </source>
</evidence>
<evidence type="ECO:0000256" key="13">
    <source>
        <dbReference type="ARBA" id="ARBA00067959"/>
    </source>
</evidence>
<dbReference type="PANTHER" id="PTHR11635:SF152">
    <property type="entry name" value="CAMP-DEPENDENT PROTEIN KINASE TYPE I REGULATORY SUBUNIT-RELATED"/>
    <property type="match status" value="1"/>
</dbReference>
<dbReference type="FunFam" id="1.10.287.70:FF:000143">
    <property type="entry name" value="Probable glutamate receptor"/>
    <property type="match status" value="1"/>
</dbReference>
<gene>
    <name evidence="17" type="ORF">PACLA_8A073852</name>
</gene>
<dbReference type="AlphaFoldDB" id="A0A6S7G183"/>
<dbReference type="Gene3D" id="3.40.190.10">
    <property type="entry name" value="Periplasmic binding protein-like II"/>
    <property type="match status" value="1"/>
</dbReference>
<dbReference type="GO" id="GO:0015276">
    <property type="term" value="F:ligand-gated monoatomic ion channel activity"/>
    <property type="evidence" value="ECO:0007669"/>
    <property type="project" value="InterPro"/>
</dbReference>
<evidence type="ECO:0000256" key="11">
    <source>
        <dbReference type="ARBA" id="ARBA00023257"/>
    </source>
</evidence>
<feature type="transmembrane region" description="Helical" evidence="15">
    <location>
        <begin position="697"/>
        <end position="717"/>
    </location>
</feature>
<dbReference type="Gene3D" id="2.60.120.10">
    <property type="entry name" value="Jelly Rolls"/>
    <property type="match status" value="2"/>
</dbReference>
<proteinExistence type="inferred from homology"/>
<reference evidence="17" key="1">
    <citation type="submission" date="2020-04" db="EMBL/GenBank/DDBJ databases">
        <authorList>
            <person name="Alioto T."/>
            <person name="Alioto T."/>
            <person name="Gomez Garrido J."/>
        </authorList>
    </citation>
    <scope>NUCLEOTIDE SEQUENCE</scope>
    <source>
        <strain evidence="17">A484AB</strain>
    </source>
</reference>
<dbReference type="Pfam" id="PF00060">
    <property type="entry name" value="Lig_chan"/>
    <property type="match status" value="1"/>
</dbReference>
<feature type="non-terminal residue" evidence="17">
    <location>
        <position position="1155"/>
    </location>
</feature>
<evidence type="ECO:0000313" key="17">
    <source>
        <dbReference type="EMBL" id="CAB3985658.1"/>
    </source>
</evidence>
<dbReference type="SMART" id="SM00100">
    <property type="entry name" value="cNMP"/>
    <property type="match status" value="2"/>
</dbReference>
<keyword evidence="11" id="KW-0628">Postsynaptic cell membrane</keyword>
<dbReference type="Gene3D" id="3.40.50.2300">
    <property type="match status" value="1"/>
</dbReference>
<keyword evidence="18" id="KW-1185">Reference proteome</keyword>
<keyword evidence="4 15" id="KW-0812">Transmembrane</keyword>
<dbReference type="InterPro" id="IPR018488">
    <property type="entry name" value="cNMP-bd_CS"/>
</dbReference>
<comment type="caution">
    <text evidence="17">The sequence shown here is derived from an EMBL/GenBank/DDBJ whole genome shotgun (WGS) entry which is preliminary data.</text>
</comment>
<evidence type="ECO:0000256" key="1">
    <source>
        <dbReference type="ARBA" id="ARBA00005753"/>
    </source>
</evidence>
<dbReference type="OrthoDB" id="5984008at2759"/>
<dbReference type="PROSITE" id="PS50042">
    <property type="entry name" value="CNMP_BINDING_3"/>
    <property type="match status" value="2"/>
</dbReference>
<feature type="domain" description="Cyclic nucleotide-binding" evidence="16">
    <location>
        <begin position="1034"/>
        <end position="1153"/>
    </location>
</feature>
<dbReference type="InterPro" id="IPR000595">
    <property type="entry name" value="cNMP-bd_dom"/>
</dbReference>
<name>A0A6S7G183_PARCT</name>
<dbReference type="InterPro" id="IPR018490">
    <property type="entry name" value="cNMP-bd_dom_sf"/>
</dbReference>
<evidence type="ECO:0000313" key="18">
    <source>
        <dbReference type="Proteomes" id="UP001152795"/>
    </source>
</evidence>
<dbReference type="GO" id="GO:0005952">
    <property type="term" value="C:cAMP-dependent protein kinase complex"/>
    <property type="evidence" value="ECO:0007669"/>
    <property type="project" value="InterPro"/>
</dbReference>
<keyword evidence="2" id="KW-0597">Phosphoprotein</keyword>
<dbReference type="Gene3D" id="1.10.287.70">
    <property type="match status" value="1"/>
</dbReference>
<keyword evidence="7 15" id="KW-1133">Transmembrane helix</keyword>
<evidence type="ECO:0000256" key="9">
    <source>
        <dbReference type="ARBA" id="ARBA00023136"/>
    </source>
</evidence>
<feature type="transmembrane region" description="Helical" evidence="15">
    <location>
        <begin position="511"/>
        <end position="535"/>
    </location>
</feature>
<dbReference type="InterPro" id="IPR014710">
    <property type="entry name" value="RmlC-like_jellyroll"/>
</dbReference>
<evidence type="ECO:0000256" key="12">
    <source>
        <dbReference type="ARBA" id="ARBA00034100"/>
    </source>
</evidence>
<dbReference type="SUPFAM" id="SSF53850">
    <property type="entry name" value="Periplasmic binding protein-like II"/>
    <property type="match status" value="1"/>
</dbReference>
<keyword evidence="3" id="KW-0116">cAMP-binding</keyword>
<dbReference type="GO" id="GO:0030552">
    <property type="term" value="F:cAMP binding"/>
    <property type="evidence" value="ECO:0007669"/>
    <property type="project" value="UniProtKB-KW"/>
</dbReference>
<keyword evidence="10" id="KW-0114">cAMP</keyword>
<dbReference type="InterPro" id="IPR001320">
    <property type="entry name" value="Iontro_rcpt_C"/>
</dbReference>
<organism evidence="17 18">
    <name type="scientific">Paramuricea clavata</name>
    <name type="common">Red gorgonian</name>
    <name type="synonym">Violescent sea-whip</name>
    <dbReference type="NCBI Taxonomy" id="317549"/>
    <lineage>
        <taxon>Eukaryota</taxon>
        <taxon>Metazoa</taxon>
        <taxon>Cnidaria</taxon>
        <taxon>Anthozoa</taxon>
        <taxon>Octocorallia</taxon>
        <taxon>Malacalcyonacea</taxon>
        <taxon>Plexauridae</taxon>
        <taxon>Paramuricea</taxon>
    </lineage>
</organism>
<dbReference type="GO" id="GO:0045211">
    <property type="term" value="C:postsynaptic membrane"/>
    <property type="evidence" value="ECO:0007669"/>
    <property type="project" value="UniProtKB-SubCell"/>
</dbReference>
<feature type="domain" description="Cyclic nucleotide-binding" evidence="16">
    <location>
        <begin position="911"/>
        <end position="1031"/>
    </location>
</feature>
<dbReference type="EMBL" id="CACRXK020000898">
    <property type="protein sequence ID" value="CAB3985658.1"/>
    <property type="molecule type" value="Genomic_DNA"/>
</dbReference>
<accession>A0A6S7G183</accession>
<protein>
    <recommendedName>
        <fullName evidence="13">cAMP-dependent protein kinase type II regulatory subunit</fullName>
    </recommendedName>
</protein>
<dbReference type="Pfam" id="PF00027">
    <property type="entry name" value="cNMP_binding"/>
    <property type="match status" value="2"/>
</dbReference>
<sequence length="1155" mass="130954">MASNADKFAIGVLMDSNYSGFEEDLGRFITKGHMDRSLQVTINISKNSIKNKGGLLKNIEYFKDSRVNIIIDLERSGEEAKTLAEYLKIPVVTMVPQSKPQGKYTISMYPSINVINSAIIDVLLRYKVTDSILLYDEKRSRQAMNLHTKSQREYIKMEMMPELKINDVSMIKDVIRMAWNTQIKTVVLLCDTRDIKQVVNATLQSRLYDRDRQNWKWIVSDLDFRGPDYEPLDGFVGLTLPIPSWKTDSVDERQTFGRKIHSDVYYATVKDALFLINAVAMEIQEKLKLHNVTDVILQKIKNISLPLCSSKKAKNCGLTGEIKFDEHGVRKIDKMDFVVVTKNKLTRGGTWNVEPLKSELPEVDSIRWVGKVVENYICNEVRDKEPMKKTKKKLKIMLKISDPPFVFVNERKEVLTGLTTMESRFLWEETVVSGANRFSVKGLSVELFIQVFAMTFLLCCVDYFSPLGYRKTAENEGEGEEFNLMNSLWFATASTLQQGGDNTPKSPSGRILAAAFWFFILIIISTYTANLAAFFTNKKIESPIKSLDDLVYKSNLEYGMEKDGQNMDFLKASKQPIYKKMISHINEKDTAMTSSKAGVARARLGGYAYISETPILENYNNQKPCNTMLVGDLFEVKSYGFGLTKNSEYTNALSVAILKLREEGFIEKRRKAWWDEKSQCSREPPASATVTLELKNLGGVFIIMTAGIVTSFLLLGIEIKFKWIIDLILKAQENNTGSPSLSRDVRTLAYKLGHRHINGDGPLEKYLSILSSSMQFHWRKHDPLNVFKMNFAWVRQKSNSHQVYGHANTAARHNEWLLEHFTKLRNSEANDNNIGAQKSTAIVNGAEDMADTTSDEEMVPPVRMPVRGRRRAVAAETYDPSKEDHDVKKVVHPKTEEQRSRLKHAMQNILLFKACEAEQIQDILDAMLERKVQKGDEVITQGDDGDNFYVIELGTYDVLINIAAGERKKVHTFVDSGSFGELALMYNCPRNATIIAQSEGILWALDQAVFRRIVVGAAARKRRSYESLLEGVPMLSELTDYERANLADALESTSFENHECIIQQGDSADCMYFVEDGYIRIVLGKGAESKEISVLKKGDYFGEMALVMNQPRSASVYAKGKAKCAKLDVGAFERLLGPCMEIMKRNIENYDSTRK</sequence>
<evidence type="ECO:0000259" key="16">
    <source>
        <dbReference type="PROSITE" id="PS50042"/>
    </source>
</evidence>
<dbReference type="PANTHER" id="PTHR11635">
    <property type="entry name" value="CAMP-DEPENDENT PROTEIN KINASE REGULATORY CHAIN"/>
    <property type="match status" value="1"/>
</dbReference>
<evidence type="ECO:0000256" key="5">
    <source>
        <dbReference type="ARBA" id="ARBA00022737"/>
    </source>
</evidence>
<evidence type="ECO:0000256" key="15">
    <source>
        <dbReference type="SAM" id="Phobius"/>
    </source>
</evidence>
<dbReference type="SUPFAM" id="SSF53822">
    <property type="entry name" value="Periplasmic binding protein-like I"/>
    <property type="match status" value="1"/>
</dbReference>
<dbReference type="SUPFAM" id="SSF81324">
    <property type="entry name" value="Voltage-gated potassium channels"/>
    <property type="match status" value="1"/>
</dbReference>
<dbReference type="FunFam" id="2.60.120.10:FF:000108">
    <property type="entry name" value="cAMP-dependent protein kinase type II regulatory subunit"/>
    <property type="match status" value="1"/>
</dbReference>
<dbReference type="Pfam" id="PF01094">
    <property type="entry name" value="ANF_receptor"/>
    <property type="match status" value="1"/>
</dbReference>
<dbReference type="SUPFAM" id="SSF51206">
    <property type="entry name" value="cAMP-binding domain-like"/>
    <property type="match status" value="2"/>
</dbReference>
<comment type="subcellular location">
    <subcellularLocation>
        <location evidence="12">Postsynaptic cell membrane</location>
    </subcellularLocation>
</comment>
<dbReference type="SMART" id="SM00079">
    <property type="entry name" value="PBPe"/>
    <property type="match status" value="1"/>
</dbReference>
<dbReference type="PROSITE" id="PS00888">
    <property type="entry name" value="CNMP_BINDING_1"/>
    <property type="match status" value="2"/>
</dbReference>
<keyword evidence="5" id="KW-0677">Repeat</keyword>
<evidence type="ECO:0000256" key="8">
    <source>
        <dbReference type="ARBA" id="ARBA00023018"/>
    </source>
</evidence>
<dbReference type="InterPro" id="IPR028082">
    <property type="entry name" value="Peripla_BP_I"/>
</dbReference>
<evidence type="ECO:0000256" key="2">
    <source>
        <dbReference type="ARBA" id="ARBA00022553"/>
    </source>
</evidence>
<evidence type="ECO:0000256" key="10">
    <source>
        <dbReference type="ARBA" id="ARBA00023149"/>
    </source>
</evidence>
<feature type="region of interest" description="Disordered" evidence="14">
    <location>
        <begin position="875"/>
        <end position="899"/>
    </location>
</feature>
<keyword evidence="9 15" id="KW-0472">Membrane</keyword>
<dbReference type="FunFam" id="3.40.190.10:FF:000400">
    <property type="entry name" value="Predicted protein"/>
    <property type="match status" value="1"/>
</dbReference>